<proteinExistence type="predicted"/>
<protein>
    <submittedName>
        <fullName evidence="2">Uncharacterized protein LOC116306022</fullName>
    </submittedName>
</protein>
<dbReference type="RefSeq" id="XP_031571910.1">
    <property type="nucleotide sequence ID" value="XM_031716050.1"/>
</dbReference>
<accession>A0A6P8J2M5</accession>
<evidence type="ECO:0000313" key="1">
    <source>
        <dbReference type="Proteomes" id="UP000515163"/>
    </source>
</evidence>
<dbReference type="GeneID" id="116306022"/>
<dbReference type="Proteomes" id="UP000515163">
    <property type="component" value="Unplaced"/>
</dbReference>
<organism evidence="1 2">
    <name type="scientific">Actinia tenebrosa</name>
    <name type="common">Australian red waratah sea anemone</name>
    <dbReference type="NCBI Taxonomy" id="6105"/>
    <lineage>
        <taxon>Eukaryota</taxon>
        <taxon>Metazoa</taxon>
        <taxon>Cnidaria</taxon>
        <taxon>Anthozoa</taxon>
        <taxon>Hexacorallia</taxon>
        <taxon>Actiniaria</taxon>
        <taxon>Actiniidae</taxon>
        <taxon>Actinia</taxon>
    </lineage>
</organism>
<dbReference type="KEGG" id="aten:116306022"/>
<sequence length="170" mass="19601">MYVVKNPDFKEAGVNFVLERWKAGSQIGIGTIDPKKWLSFRDDGDGDIDVYSASTSQFPIPNVSERYSIEIISKECVETPFDQLILAAPEKTSADDCEKLPDRCFLSLGWDYRMRQMQPGYCYYRKGSMCFKPSQRYKDVRYKNPKDCESNGLCWDYLAKYCYLGVDPGK</sequence>
<reference evidence="2" key="1">
    <citation type="submission" date="2025-08" db="UniProtKB">
        <authorList>
            <consortium name="RefSeq"/>
        </authorList>
    </citation>
    <scope>IDENTIFICATION</scope>
    <source>
        <tissue evidence="2">Tentacle</tissue>
    </source>
</reference>
<name>A0A6P8J2M5_ACTTE</name>
<dbReference type="InParanoid" id="A0A6P8J2M5"/>
<dbReference type="AlphaFoldDB" id="A0A6P8J2M5"/>
<dbReference type="OrthoDB" id="10318563at2759"/>
<evidence type="ECO:0000313" key="2">
    <source>
        <dbReference type="RefSeq" id="XP_031571910.1"/>
    </source>
</evidence>
<gene>
    <name evidence="2" type="primary">LOC116306022</name>
</gene>
<keyword evidence="1" id="KW-1185">Reference proteome</keyword>